<dbReference type="GO" id="GO:0006261">
    <property type="term" value="P:DNA-templated DNA replication"/>
    <property type="evidence" value="ECO:0007669"/>
    <property type="project" value="TreeGrafter"/>
</dbReference>
<dbReference type="SMART" id="SM00382">
    <property type="entry name" value="AAA"/>
    <property type="match status" value="1"/>
</dbReference>
<dbReference type="EMBL" id="UINC01183467">
    <property type="protein sequence ID" value="SVD94248.1"/>
    <property type="molecule type" value="Genomic_DNA"/>
</dbReference>
<dbReference type="Pfam" id="PF21328">
    <property type="entry name" value="Gp44_lid"/>
    <property type="match status" value="1"/>
</dbReference>
<dbReference type="PANTHER" id="PTHR11669:SF20">
    <property type="entry name" value="REPLICATION FACTOR C SUBUNIT 4"/>
    <property type="match status" value="1"/>
</dbReference>
<dbReference type="SUPFAM" id="SSF52540">
    <property type="entry name" value="P-loop containing nucleoside triphosphate hydrolases"/>
    <property type="match status" value="1"/>
</dbReference>
<evidence type="ECO:0000259" key="4">
    <source>
        <dbReference type="SMART" id="SM00382"/>
    </source>
</evidence>
<dbReference type="GO" id="GO:0005663">
    <property type="term" value="C:DNA replication factor C complex"/>
    <property type="evidence" value="ECO:0007669"/>
    <property type="project" value="TreeGrafter"/>
</dbReference>
<organism evidence="5">
    <name type="scientific">marine metagenome</name>
    <dbReference type="NCBI Taxonomy" id="408172"/>
    <lineage>
        <taxon>unclassified sequences</taxon>
        <taxon>metagenomes</taxon>
        <taxon>ecological metagenomes</taxon>
    </lineage>
</organism>
<dbReference type="GO" id="GO:0016887">
    <property type="term" value="F:ATP hydrolysis activity"/>
    <property type="evidence" value="ECO:0007669"/>
    <property type="project" value="InterPro"/>
</dbReference>
<dbReference type="InterPro" id="IPR027417">
    <property type="entry name" value="P-loop_NTPase"/>
</dbReference>
<dbReference type="CDD" id="cd00009">
    <property type="entry name" value="AAA"/>
    <property type="match status" value="1"/>
</dbReference>
<dbReference type="InterPro" id="IPR003959">
    <property type="entry name" value="ATPase_AAA_core"/>
</dbReference>
<dbReference type="Gene3D" id="3.40.50.300">
    <property type="entry name" value="P-loop containing nucleotide triphosphate hydrolases"/>
    <property type="match status" value="1"/>
</dbReference>
<evidence type="ECO:0000256" key="3">
    <source>
        <dbReference type="ARBA" id="ARBA00022840"/>
    </source>
</evidence>
<dbReference type="InterPro" id="IPR048815">
    <property type="entry name" value="Gp44_lid"/>
</dbReference>
<sequence length="218" mass="24936">MNELWVEKYRPSRIDDCVLPDDLKQTFSKFVKDEYIPNLLLTGGPGVGKTTVARSMLNECNLDYIIINGSMEGNIDTLRVKIKHFASTVSLTGTRKYVILDEADYLNPQSTQPALRNFMEEYSKNCGFILTCNFKYRIIEPLHSRCSVIDFKIDSNVKATMATRFMDRAEYILNGESIPFEKQALADLITKHFPDWRRVINELQTYSTAGKIDSGILI</sequence>
<evidence type="ECO:0000256" key="1">
    <source>
        <dbReference type="ARBA" id="ARBA00022705"/>
    </source>
</evidence>
<dbReference type="GO" id="GO:0006281">
    <property type="term" value="P:DNA repair"/>
    <property type="evidence" value="ECO:0007669"/>
    <property type="project" value="TreeGrafter"/>
</dbReference>
<keyword evidence="3" id="KW-0067">ATP-binding</keyword>
<feature type="domain" description="AAA+ ATPase" evidence="4">
    <location>
        <begin position="35"/>
        <end position="154"/>
    </location>
</feature>
<dbReference type="Pfam" id="PF00004">
    <property type="entry name" value="AAA"/>
    <property type="match status" value="1"/>
</dbReference>
<feature type="non-terminal residue" evidence="5">
    <location>
        <position position="218"/>
    </location>
</feature>
<dbReference type="AlphaFoldDB" id="A0A382ZHS4"/>
<name>A0A382ZHS4_9ZZZZ</name>
<dbReference type="Gene3D" id="1.10.8.60">
    <property type="match status" value="1"/>
</dbReference>
<keyword evidence="1" id="KW-0235">DNA replication</keyword>
<dbReference type="PANTHER" id="PTHR11669">
    <property type="entry name" value="REPLICATION FACTOR C / DNA POLYMERASE III GAMMA-TAU SUBUNIT"/>
    <property type="match status" value="1"/>
</dbReference>
<proteinExistence type="predicted"/>
<dbReference type="GO" id="GO:0003689">
    <property type="term" value="F:DNA clamp loader activity"/>
    <property type="evidence" value="ECO:0007669"/>
    <property type="project" value="TreeGrafter"/>
</dbReference>
<accession>A0A382ZHS4</accession>
<evidence type="ECO:0000256" key="2">
    <source>
        <dbReference type="ARBA" id="ARBA00022741"/>
    </source>
</evidence>
<evidence type="ECO:0000313" key="5">
    <source>
        <dbReference type="EMBL" id="SVD94248.1"/>
    </source>
</evidence>
<dbReference type="InterPro" id="IPR003593">
    <property type="entry name" value="AAA+_ATPase"/>
</dbReference>
<gene>
    <name evidence="5" type="ORF">METZ01_LOCUS447102</name>
</gene>
<dbReference type="InterPro" id="IPR050238">
    <property type="entry name" value="DNA_Rep/Repair_Clamp_Loader"/>
</dbReference>
<dbReference type="GO" id="GO:0005524">
    <property type="term" value="F:ATP binding"/>
    <property type="evidence" value="ECO:0007669"/>
    <property type="project" value="UniProtKB-KW"/>
</dbReference>
<protein>
    <recommendedName>
        <fullName evidence="4">AAA+ ATPase domain-containing protein</fullName>
    </recommendedName>
</protein>
<reference evidence="5" key="1">
    <citation type="submission" date="2018-05" db="EMBL/GenBank/DDBJ databases">
        <authorList>
            <person name="Lanie J.A."/>
            <person name="Ng W.-L."/>
            <person name="Kazmierczak K.M."/>
            <person name="Andrzejewski T.M."/>
            <person name="Davidsen T.M."/>
            <person name="Wayne K.J."/>
            <person name="Tettelin H."/>
            <person name="Glass J.I."/>
            <person name="Rusch D."/>
            <person name="Podicherti R."/>
            <person name="Tsui H.-C.T."/>
            <person name="Winkler M.E."/>
        </authorList>
    </citation>
    <scope>NUCLEOTIDE SEQUENCE</scope>
</reference>
<keyword evidence="2" id="KW-0547">Nucleotide-binding</keyword>